<accession>A0ABR1XBC5</accession>
<evidence type="ECO:0000256" key="5">
    <source>
        <dbReference type="ARBA" id="ARBA00023002"/>
    </source>
</evidence>
<keyword evidence="9" id="KW-1185">Reference proteome</keyword>
<dbReference type="Proteomes" id="UP001433268">
    <property type="component" value="Unassembled WGS sequence"/>
</dbReference>
<dbReference type="SUPFAM" id="SSF51905">
    <property type="entry name" value="FAD/NAD(P)-binding domain"/>
    <property type="match status" value="1"/>
</dbReference>
<evidence type="ECO:0000313" key="8">
    <source>
        <dbReference type="EMBL" id="KAK8093968.1"/>
    </source>
</evidence>
<gene>
    <name evidence="8" type="ORF">PG997_000653</name>
</gene>
<comment type="pathway">
    <text evidence="2">Secondary metabolite biosynthesis.</text>
</comment>
<evidence type="ECO:0000313" key="9">
    <source>
        <dbReference type="Proteomes" id="UP001433268"/>
    </source>
</evidence>
<dbReference type="RefSeq" id="XP_066674741.1">
    <property type="nucleotide sequence ID" value="XM_066804968.1"/>
</dbReference>
<protein>
    <recommendedName>
        <fullName evidence="7">FAD-binding domain-containing protein</fullName>
    </recommendedName>
</protein>
<dbReference type="EMBL" id="JAQQWN010000002">
    <property type="protein sequence ID" value="KAK8093968.1"/>
    <property type="molecule type" value="Genomic_DNA"/>
</dbReference>
<keyword evidence="3" id="KW-0285">Flavoprotein</keyword>
<dbReference type="InterPro" id="IPR036188">
    <property type="entry name" value="FAD/NAD-bd_sf"/>
</dbReference>
<reference evidence="8 9" key="1">
    <citation type="submission" date="2023-01" db="EMBL/GenBank/DDBJ databases">
        <title>Analysis of 21 Apiospora genomes using comparative genomics revels a genus with tremendous synthesis potential of carbohydrate active enzymes and secondary metabolites.</title>
        <authorList>
            <person name="Sorensen T."/>
        </authorList>
    </citation>
    <scope>NUCLEOTIDE SEQUENCE [LARGE SCALE GENOMIC DNA]</scope>
    <source>
        <strain evidence="8 9">CBS 114990</strain>
    </source>
</reference>
<dbReference type="PANTHER" id="PTHR47178">
    <property type="entry name" value="MONOOXYGENASE, FAD-BINDING"/>
    <property type="match status" value="1"/>
</dbReference>
<evidence type="ECO:0000256" key="2">
    <source>
        <dbReference type="ARBA" id="ARBA00005179"/>
    </source>
</evidence>
<organism evidence="8 9">
    <name type="scientific">Apiospora hydei</name>
    <dbReference type="NCBI Taxonomy" id="1337664"/>
    <lineage>
        <taxon>Eukaryota</taxon>
        <taxon>Fungi</taxon>
        <taxon>Dikarya</taxon>
        <taxon>Ascomycota</taxon>
        <taxon>Pezizomycotina</taxon>
        <taxon>Sordariomycetes</taxon>
        <taxon>Xylariomycetidae</taxon>
        <taxon>Amphisphaeriales</taxon>
        <taxon>Apiosporaceae</taxon>
        <taxon>Apiospora</taxon>
    </lineage>
</organism>
<keyword evidence="6" id="KW-0503">Monooxygenase</keyword>
<dbReference type="PRINTS" id="PR00420">
    <property type="entry name" value="RNGMNOXGNASE"/>
</dbReference>
<evidence type="ECO:0000256" key="6">
    <source>
        <dbReference type="ARBA" id="ARBA00023033"/>
    </source>
</evidence>
<evidence type="ECO:0000256" key="4">
    <source>
        <dbReference type="ARBA" id="ARBA00022827"/>
    </source>
</evidence>
<dbReference type="GeneID" id="92038028"/>
<feature type="domain" description="FAD-binding" evidence="7">
    <location>
        <begin position="24"/>
        <end position="388"/>
    </location>
</feature>
<dbReference type="PANTHER" id="PTHR47178:SF6">
    <property type="entry name" value="FAD-BINDING DOMAIN-CONTAINING PROTEIN"/>
    <property type="match status" value="1"/>
</dbReference>
<sequence length="416" mass="46804">MTQSRQDDDDEIHITACADTRRWPRGLTLAQALRKKGISFEVFEKVHDENQPQGWAVGLHTMLADFHASMPDDMPDFGVVNHLNPLKIMPEIAFYNGPDGEKLGYRDDGSGHWVRANRTRLRDWLSTKINVQFNKHAVRFEESDEGVTVYFKDGSKATGDILVGAEGVQSPTRKHLLKGQDKLVRHKTASVNGECTLSGDLFVEQLEVAHSSYMVDFPNAQHDDGKKYHLFVGLNRVSPDGKSGDYYFTLLWTDPEVARDETHETFWTRTASREELLAFVRRITAELPEKFRRVVEETKVKGMLSRQITIYTLILDEDALPAGRVTLLGDAAHAMTPFRGEGGCHAMQDALNLARSLASITDKDDTESIKTILGAYQKEMLKRGSKAARLSDTQLDEGERAPSMFMKPLPKDEVVI</sequence>
<dbReference type="InterPro" id="IPR002938">
    <property type="entry name" value="FAD-bd"/>
</dbReference>
<evidence type="ECO:0000256" key="3">
    <source>
        <dbReference type="ARBA" id="ARBA00022630"/>
    </source>
</evidence>
<comment type="cofactor">
    <cofactor evidence="1">
        <name>FAD</name>
        <dbReference type="ChEBI" id="CHEBI:57692"/>
    </cofactor>
</comment>
<evidence type="ECO:0000259" key="7">
    <source>
        <dbReference type="Pfam" id="PF01494"/>
    </source>
</evidence>
<evidence type="ECO:0000256" key="1">
    <source>
        <dbReference type="ARBA" id="ARBA00001974"/>
    </source>
</evidence>
<keyword evidence="4" id="KW-0274">FAD</keyword>
<dbReference type="Gene3D" id="3.50.50.60">
    <property type="entry name" value="FAD/NAD(P)-binding domain"/>
    <property type="match status" value="1"/>
</dbReference>
<name>A0ABR1XBC5_9PEZI</name>
<comment type="caution">
    <text evidence="8">The sequence shown here is derived from an EMBL/GenBank/DDBJ whole genome shotgun (WGS) entry which is preliminary data.</text>
</comment>
<keyword evidence="5" id="KW-0560">Oxidoreductase</keyword>
<dbReference type="Pfam" id="PF01494">
    <property type="entry name" value="FAD_binding_3"/>
    <property type="match status" value="1"/>
</dbReference>
<proteinExistence type="predicted"/>